<dbReference type="SUPFAM" id="SSF52540">
    <property type="entry name" value="P-loop containing nucleoside triphosphate hydrolases"/>
    <property type="match status" value="1"/>
</dbReference>
<comment type="caution">
    <text evidence="14">The sequence shown here is derived from an EMBL/GenBank/DDBJ whole genome shotgun (WGS) entry which is preliminary data.</text>
</comment>
<dbReference type="GO" id="GO:0046872">
    <property type="term" value="F:metal ion binding"/>
    <property type="evidence" value="ECO:0007669"/>
    <property type="project" value="UniProtKB-KW"/>
</dbReference>
<evidence type="ECO:0000256" key="2">
    <source>
        <dbReference type="ARBA" id="ARBA00007357"/>
    </source>
</evidence>
<comment type="similarity">
    <text evidence="2">Belongs to the peptidase M13 family.</text>
</comment>
<feature type="domain" description="Peptidase M13 C-terminal" evidence="12">
    <location>
        <begin position="1272"/>
        <end position="1434"/>
    </location>
</feature>
<dbReference type="GO" id="GO:0003924">
    <property type="term" value="F:GTPase activity"/>
    <property type="evidence" value="ECO:0007669"/>
    <property type="project" value="InterPro"/>
</dbReference>
<dbReference type="InterPro" id="IPR000718">
    <property type="entry name" value="Peptidase_M13"/>
</dbReference>
<evidence type="ECO:0000256" key="3">
    <source>
        <dbReference type="ARBA" id="ARBA00022670"/>
    </source>
</evidence>
<dbReference type="Gene3D" id="3.40.390.10">
    <property type="entry name" value="Collagenase (Catalytic Domain)"/>
    <property type="match status" value="3"/>
</dbReference>
<dbReference type="CDD" id="cd08662">
    <property type="entry name" value="M13"/>
    <property type="match status" value="2"/>
</dbReference>
<keyword evidence="15" id="KW-1185">Reference proteome</keyword>
<feature type="binding site" evidence="10">
    <location>
        <begin position="1467"/>
        <end position="1474"/>
    </location>
    <ligand>
        <name>GTP</name>
        <dbReference type="ChEBI" id="CHEBI:37565"/>
    </ligand>
</feature>
<keyword evidence="3 14" id="KW-0645">Protease</keyword>
<dbReference type="InterPro" id="IPR018497">
    <property type="entry name" value="Peptidase_M13_C"/>
</dbReference>
<keyword evidence="11" id="KW-0460">Magnesium</keyword>
<dbReference type="GO" id="GO:0004222">
    <property type="term" value="F:metalloendopeptidase activity"/>
    <property type="evidence" value="ECO:0007669"/>
    <property type="project" value="InterPro"/>
</dbReference>
<evidence type="ECO:0000256" key="10">
    <source>
        <dbReference type="PIRSR" id="PIRSR606689-1"/>
    </source>
</evidence>
<feature type="domain" description="Peptidase M13 C-terminal" evidence="12">
    <location>
        <begin position="698"/>
        <end position="853"/>
    </location>
</feature>
<evidence type="ECO:0000256" key="7">
    <source>
        <dbReference type="ARBA" id="ARBA00022833"/>
    </source>
</evidence>
<dbReference type="InterPro" id="IPR006689">
    <property type="entry name" value="Small_GTPase_ARF/SAR"/>
</dbReference>
<keyword evidence="6" id="KW-0378">Hydrolase</keyword>
<keyword evidence="5 10" id="KW-0547">Nucleotide-binding</keyword>
<evidence type="ECO:0000256" key="11">
    <source>
        <dbReference type="PIRSR" id="PIRSR606689-2"/>
    </source>
</evidence>
<feature type="binding site" evidence="11">
    <location>
        <position position="1493"/>
    </location>
    <ligand>
        <name>Mg(2+)</name>
        <dbReference type="ChEBI" id="CHEBI:18420"/>
    </ligand>
</feature>
<evidence type="ECO:0000313" key="14">
    <source>
        <dbReference type="EMBL" id="OQS04081.1"/>
    </source>
</evidence>
<protein>
    <submittedName>
        <fullName evidence="14">Endothelin-converting enzyme 1, metalloprotease family M13</fullName>
    </submittedName>
</protein>
<keyword evidence="4 11" id="KW-0479">Metal-binding</keyword>
<evidence type="ECO:0000256" key="1">
    <source>
        <dbReference type="ARBA" id="ARBA00001947"/>
    </source>
</evidence>
<dbReference type="PANTHER" id="PTHR11733">
    <property type="entry name" value="ZINC METALLOPROTEASE FAMILY M13 NEPRILYSIN-RELATED"/>
    <property type="match status" value="1"/>
</dbReference>
<evidence type="ECO:0000256" key="5">
    <source>
        <dbReference type="ARBA" id="ARBA00022741"/>
    </source>
</evidence>
<dbReference type="Pfam" id="PF05649">
    <property type="entry name" value="Peptidase_M13_N"/>
    <property type="match status" value="2"/>
</dbReference>
<keyword evidence="7" id="KW-0862">Zinc</keyword>
<dbReference type="Pfam" id="PF01431">
    <property type="entry name" value="Peptidase_M13"/>
    <property type="match status" value="3"/>
</dbReference>
<dbReference type="SMART" id="SM00178">
    <property type="entry name" value="SAR"/>
    <property type="match status" value="1"/>
</dbReference>
<dbReference type="STRING" id="74557.A0A1W0A1M7"/>
<dbReference type="Gene3D" id="3.40.50.300">
    <property type="entry name" value="P-loop containing nucleotide triphosphate hydrolases"/>
    <property type="match status" value="1"/>
</dbReference>
<dbReference type="Pfam" id="PF00025">
    <property type="entry name" value="Arf"/>
    <property type="match status" value="1"/>
</dbReference>
<dbReference type="EMBL" id="JNBS01000683">
    <property type="protein sequence ID" value="OQS04081.1"/>
    <property type="molecule type" value="Genomic_DNA"/>
</dbReference>
<dbReference type="SUPFAM" id="SSF55486">
    <property type="entry name" value="Metalloproteases ('zincins'), catalytic domain"/>
    <property type="match status" value="3"/>
</dbReference>
<dbReference type="PROSITE" id="PS51417">
    <property type="entry name" value="ARF"/>
    <property type="match status" value="1"/>
</dbReference>
<comment type="cofactor">
    <cofactor evidence="1">
        <name>Zn(2+)</name>
        <dbReference type="ChEBI" id="CHEBI:29105"/>
    </cofactor>
</comment>
<evidence type="ECO:0000256" key="4">
    <source>
        <dbReference type="ARBA" id="ARBA00022723"/>
    </source>
</evidence>
<evidence type="ECO:0000256" key="6">
    <source>
        <dbReference type="ARBA" id="ARBA00022801"/>
    </source>
</evidence>
<feature type="domain" description="Peptidase M13 C-terminal" evidence="12">
    <location>
        <begin position="2"/>
        <end position="181"/>
    </location>
</feature>
<dbReference type="GO" id="GO:0005525">
    <property type="term" value="F:GTP binding"/>
    <property type="evidence" value="ECO:0007669"/>
    <property type="project" value="UniProtKB-KW"/>
</dbReference>
<feature type="domain" description="Peptidase M13 N-terminal" evidence="13">
    <location>
        <begin position="282"/>
        <end position="647"/>
    </location>
</feature>
<dbReference type="GO" id="GO:0016485">
    <property type="term" value="P:protein processing"/>
    <property type="evidence" value="ECO:0007669"/>
    <property type="project" value="TreeGrafter"/>
</dbReference>
<proteinExistence type="inferred from homology"/>
<dbReference type="PRINTS" id="PR00786">
    <property type="entry name" value="NEPRILYSIN"/>
</dbReference>
<sequence length="1613" mass="181669">MPVAANYGRIGFIMGHELIHGFDNTGKEYNATGGHEQWWSTSVSHKYEKKAKCLADQYSKCPVVSIDGNKTLGYVNGNNTLGDNIADNSGLKLAYMAYQEAKAIDLNIAKLDWNDDQLFYISFAQTWCEKRTDDNAKNHLTNDPHSPGRWRTNIPVSNSKSFAKTFQCPIGSKMNQKHKCVVCKNILEYAEILTLLLYPGSIRARNFEVVKFDAFEVVLVLFAKYLVLDVLLLLSMQSIVSHDPLHTRTHIKAVEAVATQYNGQYENYLNTMVSYMDKSIDPCEDFYQYSCGGWLKLNAKADGNVDSSFHQVDIVNSDIIEKIMDSKPKFVADFLNSCLGEMKLNDAGVKVFEDQLDEINATKSVEELLEMAGKLFVQTSSKAFLSFAVVPDPKDQSVNLISLSQDGLSLSSIEYYDDQSTYSKIYSTFISALGATDLIKIDNANETASEVFGFESQLSKVSRTRSELLDPWKTYNKFSMKDFKAKYPLIAKYIGGINANLLSSNHEVLVESPEYFNDLTKLLKSTNLSTLKDYLGFHVMTSQGDVLGDDMRKVVETFTNALRGYDGVNEREDYCYSMALDYLGSQIGYLYYQKTFDESKLSAIQAYITEIEIEMKDVVNNAAWLDKTTRTAALEKISKVQSLIGGPKAMPPLSFPLNNTNFRNNMLKFQSAYINEMLSQLEKPTAQPLWTDPASTVNAFYYWGANQIVVPAGILQPPMFDSKNMPAAANYGRIGLIMGHELTHGFDSSGKNYDATGKLASWWSPSVLATYEKNAVCMANQYSKYPVSSFDGNKTLGYVNGNLTLSENIADNGGLKLAYLAYQRAKQVNASIGELEVDDDKVFYISFAQTWYYLNTMTLYLDTTIDPCDDFYQYSCGGWLKLNAQQEKDLDSSFDQAGVLNNKIIEKIMDEKTKLIADFLNSCNGEKDFNSEGLESLGSHIDEIANITSVEKLLELAGKLFVKTSSNAFFKFKVETNGAIFLSQDGLTLPSDYYADSNKYQKPYTTYLSELASVNVVGIDNVNATSSAILKFESQLAKVFLTEAKLQSLRYNSFTIKKFKAKYPLIAKYIDAIRSDILSTAEYIYVQPEYFDTLNELLQSTDLDILNSYLSFRVINGQVNHLGDYVRILEKSFYNAIYGNTQVQERQDYCHDKTLKLLKYQIGYLYYQKTFDKNKFTAIEQYIAEMKISMKSILNDASWLDKSTRTAALEKINQVRSFLGGPDSMPKLSFEMSSTDFRKNMLNFHTSRVNEMLSYLKKPVSPVWTETANTANAYYDPTKNSIIVPAGILQPPMFDSKNIPAAANYGRIGLIMGHELIHGFDNTGKDYNAKGEYDSWWSPNVLATYKKNAACMANQYSKCPVISFDTNTTLGYVNGNLTLGDDIADNGGLKLAHMAYQRAKQVNASIAKLDINDDQLFYISFAQTWCQKLTDSTAKCFESFCLRMGLFKELASALGMKKTGVRILVIGLDNSGKTTLVNHLKPRKSQTTEVVPTVGFQVEEFTKYNLCFTVFDMSGQSRYRSLWENYYQDVQAIIFVMDSTDSIRMCVVKDELEQIIQHKDLASKKIPILFFANKVLYLTEYVLILASNAITGRGVEEGIQWLADQLSKQKARK</sequence>
<evidence type="ECO:0000256" key="8">
    <source>
        <dbReference type="ARBA" id="ARBA00023049"/>
    </source>
</evidence>
<dbReference type="SMART" id="SM00177">
    <property type="entry name" value="ARF"/>
    <property type="match status" value="1"/>
</dbReference>
<evidence type="ECO:0000259" key="13">
    <source>
        <dbReference type="Pfam" id="PF05649"/>
    </source>
</evidence>
<dbReference type="NCBIfam" id="TIGR00231">
    <property type="entry name" value="small_GTP"/>
    <property type="match status" value="1"/>
</dbReference>
<reference evidence="14 15" key="1">
    <citation type="journal article" date="2014" name="Genome Biol. Evol.">
        <title>The secreted proteins of Achlya hypogyna and Thraustotheca clavata identify the ancestral oomycete secretome and reveal gene acquisitions by horizontal gene transfer.</title>
        <authorList>
            <person name="Misner I."/>
            <person name="Blouin N."/>
            <person name="Leonard G."/>
            <person name="Richards T.A."/>
            <person name="Lane C.E."/>
        </authorList>
    </citation>
    <scope>NUCLEOTIDE SEQUENCE [LARGE SCALE GENOMIC DNA]</scope>
    <source>
        <strain evidence="14 15">ATCC 34112</strain>
    </source>
</reference>
<keyword evidence="9 10" id="KW-0342">GTP-binding</keyword>
<name>A0A1W0A1M7_9STRA</name>
<dbReference type="InterPro" id="IPR027417">
    <property type="entry name" value="P-loop_NTPase"/>
</dbReference>
<evidence type="ECO:0000259" key="12">
    <source>
        <dbReference type="Pfam" id="PF01431"/>
    </source>
</evidence>
<organism evidence="14 15">
    <name type="scientific">Thraustotheca clavata</name>
    <dbReference type="NCBI Taxonomy" id="74557"/>
    <lineage>
        <taxon>Eukaryota</taxon>
        <taxon>Sar</taxon>
        <taxon>Stramenopiles</taxon>
        <taxon>Oomycota</taxon>
        <taxon>Saprolegniomycetes</taxon>
        <taxon>Saprolegniales</taxon>
        <taxon>Achlyaceae</taxon>
        <taxon>Thraustotheca</taxon>
    </lineage>
</organism>
<dbReference type="PROSITE" id="PS51419">
    <property type="entry name" value="RAB"/>
    <property type="match status" value="1"/>
</dbReference>
<dbReference type="Gene3D" id="1.10.1380.10">
    <property type="entry name" value="Neutral endopeptidase , domain2"/>
    <property type="match status" value="2"/>
</dbReference>
<keyword evidence="8 14" id="KW-0482">Metalloprotease</keyword>
<accession>A0A1W0A1M7</accession>
<dbReference type="PROSITE" id="PS51885">
    <property type="entry name" value="NEPRILYSIN"/>
    <property type="match status" value="3"/>
</dbReference>
<dbReference type="Proteomes" id="UP000243217">
    <property type="component" value="Unassembled WGS sequence"/>
</dbReference>
<dbReference type="OrthoDB" id="6475849at2759"/>
<dbReference type="PANTHER" id="PTHR11733:SF167">
    <property type="entry name" value="FI17812P1-RELATED"/>
    <property type="match status" value="1"/>
</dbReference>
<gene>
    <name evidence="14" type="ORF">THRCLA_20978</name>
</gene>
<dbReference type="InterPro" id="IPR042089">
    <property type="entry name" value="Peptidase_M13_dom_2"/>
</dbReference>
<feature type="domain" description="Peptidase M13 N-terminal" evidence="13">
    <location>
        <begin position="867"/>
        <end position="1222"/>
    </location>
</feature>
<evidence type="ECO:0000313" key="15">
    <source>
        <dbReference type="Proteomes" id="UP000243217"/>
    </source>
</evidence>
<feature type="binding site" evidence="10">
    <location>
        <position position="1515"/>
    </location>
    <ligand>
        <name>GTP</name>
        <dbReference type="ChEBI" id="CHEBI:37565"/>
    </ligand>
</feature>
<dbReference type="InterPro" id="IPR008753">
    <property type="entry name" value="Peptidase_M13_N"/>
</dbReference>
<dbReference type="GO" id="GO:0005886">
    <property type="term" value="C:plasma membrane"/>
    <property type="evidence" value="ECO:0007669"/>
    <property type="project" value="TreeGrafter"/>
</dbReference>
<feature type="binding site" evidence="11">
    <location>
        <position position="1474"/>
    </location>
    <ligand>
        <name>Mg(2+)</name>
        <dbReference type="ChEBI" id="CHEBI:18420"/>
    </ligand>
</feature>
<dbReference type="InterPro" id="IPR024079">
    <property type="entry name" value="MetalloPept_cat_dom_sf"/>
</dbReference>
<dbReference type="InterPro" id="IPR005225">
    <property type="entry name" value="Small_GTP-bd"/>
</dbReference>
<evidence type="ECO:0000256" key="9">
    <source>
        <dbReference type="ARBA" id="ARBA00023134"/>
    </source>
</evidence>